<gene>
    <name evidence="1" type="ORF">PDJAM_G00195850</name>
</gene>
<keyword evidence="2" id="KW-1185">Reference proteome</keyword>
<name>A0ACC5Y5W2_9TELE</name>
<evidence type="ECO:0000313" key="1">
    <source>
        <dbReference type="EMBL" id="MCJ8731143.1"/>
    </source>
</evidence>
<organism evidence="1 2">
    <name type="scientific">Pangasius djambal</name>
    <dbReference type="NCBI Taxonomy" id="1691987"/>
    <lineage>
        <taxon>Eukaryota</taxon>
        <taxon>Metazoa</taxon>
        <taxon>Chordata</taxon>
        <taxon>Craniata</taxon>
        <taxon>Vertebrata</taxon>
        <taxon>Euteleostomi</taxon>
        <taxon>Actinopterygii</taxon>
        <taxon>Neopterygii</taxon>
        <taxon>Teleostei</taxon>
        <taxon>Ostariophysi</taxon>
        <taxon>Siluriformes</taxon>
        <taxon>Pangasiidae</taxon>
        <taxon>Pangasius</taxon>
    </lineage>
</organism>
<reference evidence="1" key="1">
    <citation type="submission" date="2020-02" db="EMBL/GenBank/DDBJ databases">
        <title>Genome sequencing of the panga catfish, Pangasius djambal.</title>
        <authorList>
            <person name="Wen M."/>
            <person name="Zahm M."/>
            <person name="Roques C."/>
            <person name="Cabau C."/>
            <person name="Klopp C."/>
            <person name="Donnadieu C."/>
            <person name="Jouanno E."/>
            <person name="Avarre J.-C."/>
            <person name="Campet M."/>
            <person name="Ha T."/>
            <person name="Dugue R."/>
            <person name="Lampietro C."/>
            <person name="Louis A."/>
            <person name="Herpin A."/>
            <person name="Echchiki A."/>
            <person name="Berthelot C."/>
            <person name="Parey E."/>
            <person name="Roest-Crollius H."/>
            <person name="Braasch I."/>
            <person name="Postlethwait J.H."/>
            <person name="Bobe J."/>
            <person name="Montfort J."/>
            <person name="Bouchez O."/>
            <person name="Begum T."/>
            <person name="Schartl M."/>
            <person name="Gustiano R."/>
            <person name="Guiguen Y."/>
        </authorList>
    </citation>
    <scope>NUCLEOTIDE SEQUENCE</scope>
    <source>
        <strain evidence="1">Pdj_M5554</strain>
    </source>
</reference>
<accession>A0ACC5Y5W2</accession>
<proteinExistence type="predicted"/>
<comment type="caution">
    <text evidence="1">The sequence shown here is derived from an EMBL/GenBank/DDBJ whole genome shotgun (WGS) entry which is preliminary data.</text>
</comment>
<sequence>MPQSGHIDIIRPDGSRETVDSSNQNCLFHAVIQATTNDPNDVVQQKAVELRRKVSEEILSKPHKYVEAVKIQNMFNYTNRSNKFKIEAGANEEQKKAFSEYAKGKNIQHIINYYRLGDAGTYKNLLNMEKATPGVVEADHIPPKDSVNKFREFLKNNPAEKLLFGEKHKELYKLVMSTENDKLGKQLICMNALHWDHQRALTSGNSAESKASRHLLTETLTTGDMEKVLKQSLILAHPESSDKIRRCLGTSCLS</sequence>
<evidence type="ECO:0000313" key="2">
    <source>
        <dbReference type="Proteomes" id="UP000830395"/>
    </source>
</evidence>
<dbReference type="EMBL" id="CM040978">
    <property type="protein sequence ID" value="MCJ8731143.1"/>
    <property type="molecule type" value="Genomic_DNA"/>
</dbReference>
<protein>
    <submittedName>
        <fullName evidence="1">Uncharacterized protein</fullName>
    </submittedName>
</protein>
<dbReference type="Proteomes" id="UP000830395">
    <property type="component" value="Chromosome 4"/>
</dbReference>